<dbReference type="AlphaFoldDB" id="A0A286RLW6"/>
<proteinExistence type="predicted"/>
<reference evidence="1 2" key="1">
    <citation type="journal article" name="Front. Microbiol.">
        <title>Sugar Metabolism of the First Thermophilic Planctomycete Thermogutta terrifontis: Comparative Genomic and Transcriptomic Approaches.</title>
        <authorList>
            <person name="Elcheninov A.G."/>
            <person name="Menzel P."/>
            <person name="Gudbergsdottir S.R."/>
            <person name="Slesarev A.I."/>
            <person name="Kadnikov V.V."/>
            <person name="Krogh A."/>
            <person name="Bonch-Osmolovskaya E.A."/>
            <person name="Peng X."/>
            <person name="Kublanov I.V."/>
        </authorList>
    </citation>
    <scope>NUCLEOTIDE SEQUENCE [LARGE SCALE GENOMIC DNA]</scope>
    <source>
        <strain evidence="1 2">R1</strain>
    </source>
</reference>
<accession>A0A286RLW6</accession>
<evidence type="ECO:0000313" key="1">
    <source>
        <dbReference type="EMBL" id="ASV76963.1"/>
    </source>
</evidence>
<evidence type="ECO:0000313" key="2">
    <source>
        <dbReference type="Proteomes" id="UP000215086"/>
    </source>
</evidence>
<dbReference type="KEGG" id="ttf:THTE_4362"/>
<keyword evidence="2" id="KW-1185">Reference proteome</keyword>
<dbReference type="EMBL" id="CP018477">
    <property type="protein sequence ID" value="ASV76963.1"/>
    <property type="molecule type" value="Genomic_DNA"/>
</dbReference>
<protein>
    <submittedName>
        <fullName evidence="1">Uncharacterized protein</fullName>
    </submittedName>
</protein>
<sequence>MTHSVIPRGIFKSWQTVDFNQNLTTEAEYPDTGRRKG</sequence>
<name>A0A286RLW6_9BACT</name>
<organism evidence="1 2">
    <name type="scientific">Thermogutta terrifontis</name>
    <dbReference type="NCBI Taxonomy" id="1331910"/>
    <lineage>
        <taxon>Bacteria</taxon>
        <taxon>Pseudomonadati</taxon>
        <taxon>Planctomycetota</taxon>
        <taxon>Planctomycetia</taxon>
        <taxon>Pirellulales</taxon>
        <taxon>Thermoguttaceae</taxon>
        <taxon>Thermogutta</taxon>
    </lineage>
</organism>
<gene>
    <name evidence="1" type="ORF">THTE_4362</name>
</gene>
<dbReference type="Proteomes" id="UP000215086">
    <property type="component" value="Chromosome"/>
</dbReference>